<dbReference type="PROSITE" id="PS00107">
    <property type="entry name" value="PROTEIN_KINASE_ATP"/>
    <property type="match status" value="1"/>
</dbReference>
<sequence length="458" mass="50832">MVSATQSYWTDDSLVLERYDLGRRIGVGGFSTVFEAHQRSTGNIFAAKVVKLTSRAGFPRGRLQRHNGLPVQDVINEALLLSMARHRSVVKLEEFFVENSYVVLILEHLKGGVLADIVAERGCLTEEDCRLALKCVLEGVDCLHTKGILHRDLKLENLVLASSGDFSSTKVCDFGLAVPVDKHKFLQNQVIQKSLQFPRNCAECHSLALADDSVSKPSIQHKRHESLKSGSPAAKQRIFCALPKVFPTLKSITGSRLDSASQVTKSRVSEFAPGALPPIKHCQSYQDCKATGIQLEDSSQRRNTFRSFVGTACHTVEESRLANSASRSQPVEEGQGTSCCGTLEYMAPELLCQHGKRGWSSLKPAYSCKSDMWSVGIILYYMLSGSPPFRVENDVGSVKCESEVITKICKGQWGFDDPIWELVSDEAKDLVQRLLCMRPRSRLSAAEALNHPWMRQDR</sequence>
<keyword evidence="1" id="KW-0808">Transferase</keyword>
<dbReference type="SUPFAM" id="SSF56112">
    <property type="entry name" value="Protein kinase-like (PK-like)"/>
    <property type="match status" value="1"/>
</dbReference>
<dbReference type="PROSITE" id="PS50011">
    <property type="entry name" value="PROTEIN_KINASE_DOM"/>
    <property type="match status" value="1"/>
</dbReference>
<dbReference type="EMBL" id="GBEZ01021902">
    <property type="protein sequence ID" value="JAC64888.1"/>
    <property type="molecule type" value="Transcribed_RNA"/>
</dbReference>
<protein>
    <submittedName>
        <fullName evidence="8">Agc protein kinase</fullName>
    </submittedName>
</protein>
<evidence type="ECO:0000256" key="5">
    <source>
        <dbReference type="PROSITE-ProRule" id="PRU10141"/>
    </source>
</evidence>
<keyword evidence="4 5" id="KW-0067">ATP-binding</keyword>
<dbReference type="InterPro" id="IPR017441">
    <property type="entry name" value="Protein_kinase_ATP_BS"/>
</dbReference>
<keyword evidence="3 8" id="KW-0418">Kinase</keyword>
<comment type="similarity">
    <text evidence="6">Belongs to the protein kinase superfamily.</text>
</comment>
<dbReference type="PANTHER" id="PTHR24347">
    <property type="entry name" value="SERINE/THREONINE-PROTEIN KINASE"/>
    <property type="match status" value="1"/>
</dbReference>
<dbReference type="GO" id="GO:0004674">
    <property type="term" value="F:protein serine/threonine kinase activity"/>
    <property type="evidence" value="ECO:0007669"/>
    <property type="project" value="UniProtKB-KW"/>
</dbReference>
<dbReference type="SMART" id="SM00220">
    <property type="entry name" value="S_TKc"/>
    <property type="match status" value="1"/>
</dbReference>
<dbReference type="GO" id="GO:0005524">
    <property type="term" value="F:ATP binding"/>
    <property type="evidence" value="ECO:0007669"/>
    <property type="project" value="UniProtKB-UniRule"/>
</dbReference>
<dbReference type="InterPro" id="IPR000719">
    <property type="entry name" value="Prot_kinase_dom"/>
</dbReference>
<keyword evidence="2 5" id="KW-0547">Nucleotide-binding</keyword>
<organism evidence="8">
    <name type="scientific">Tetraselmis sp. GSL018</name>
    <dbReference type="NCBI Taxonomy" id="582737"/>
    <lineage>
        <taxon>Eukaryota</taxon>
        <taxon>Viridiplantae</taxon>
        <taxon>Chlorophyta</taxon>
        <taxon>core chlorophytes</taxon>
        <taxon>Chlorodendrophyceae</taxon>
        <taxon>Chlorodendrales</taxon>
        <taxon>Chlorodendraceae</taxon>
        <taxon>Tetraselmis</taxon>
    </lineage>
</organism>
<reference evidence="8" key="1">
    <citation type="submission" date="2014-05" db="EMBL/GenBank/DDBJ databases">
        <title>The transcriptome of the halophilic microalga Tetraselmis sp. GSL018 isolated from the Great Salt Lake, Utah.</title>
        <authorList>
            <person name="Jinkerson R.E."/>
            <person name="D'Adamo S."/>
            <person name="Posewitz M.C."/>
        </authorList>
    </citation>
    <scope>NUCLEOTIDE SEQUENCE</scope>
    <source>
        <strain evidence="8">GSL018</strain>
    </source>
</reference>
<evidence type="ECO:0000256" key="3">
    <source>
        <dbReference type="ARBA" id="ARBA00022777"/>
    </source>
</evidence>
<evidence type="ECO:0000256" key="2">
    <source>
        <dbReference type="ARBA" id="ARBA00022741"/>
    </source>
</evidence>
<accession>A0A061QYT3</accession>
<dbReference type="Pfam" id="PF00069">
    <property type="entry name" value="Pkinase"/>
    <property type="match status" value="2"/>
</dbReference>
<keyword evidence="6" id="KW-0723">Serine/threonine-protein kinase</keyword>
<dbReference type="InterPro" id="IPR011009">
    <property type="entry name" value="Kinase-like_dom_sf"/>
</dbReference>
<evidence type="ECO:0000313" key="8">
    <source>
        <dbReference type="EMBL" id="JAC64888.1"/>
    </source>
</evidence>
<feature type="domain" description="Protein kinase" evidence="7">
    <location>
        <begin position="19"/>
        <end position="454"/>
    </location>
</feature>
<evidence type="ECO:0000256" key="1">
    <source>
        <dbReference type="ARBA" id="ARBA00022679"/>
    </source>
</evidence>
<gene>
    <name evidence="8" type="ORF">TSPGSL018_17303</name>
</gene>
<feature type="binding site" evidence="5">
    <location>
        <position position="48"/>
    </location>
    <ligand>
        <name>ATP</name>
        <dbReference type="ChEBI" id="CHEBI:30616"/>
    </ligand>
</feature>
<evidence type="ECO:0000256" key="6">
    <source>
        <dbReference type="RuleBase" id="RU000304"/>
    </source>
</evidence>
<dbReference type="Gene3D" id="1.10.510.10">
    <property type="entry name" value="Transferase(Phosphotransferase) domain 1"/>
    <property type="match status" value="2"/>
</dbReference>
<proteinExistence type="inferred from homology"/>
<dbReference type="PROSITE" id="PS00108">
    <property type="entry name" value="PROTEIN_KINASE_ST"/>
    <property type="match status" value="1"/>
</dbReference>
<name>A0A061QYT3_9CHLO</name>
<evidence type="ECO:0000259" key="7">
    <source>
        <dbReference type="PROSITE" id="PS50011"/>
    </source>
</evidence>
<dbReference type="AlphaFoldDB" id="A0A061QYT3"/>
<dbReference type="InterPro" id="IPR008271">
    <property type="entry name" value="Ser/Thr_kinase_AS"/>
</dbReference>
<evidence type="ECO:0000256" key="4">
    <source>
        <dbReference type="ARBA" id="ARBA00022840"/>
    </source>
</evidence>